<evidence type="ECO:0000256" key="1">
    <source>
        <dbReference type="SAM" id="MobiDB-lite"/>
    </source>
</evidence>
<evidence type="ECO:0000313" key="2">
    <source>
        <dbReference type="Proteomes" id="UP000095287"/>
    </source>
</evidence>
<accession>A0A1I7ZT50</accession>
<sequence>MRRGRFDSRGTQFRKSPAKRSLPRSGCPGSWRGWKPLDAVVPPLSTRTRSTLQVVQRGLITKVGNTSQEISNCVSVSVVHLYGASHDVIYTADFRSNVVFKGAAFRKNRFHNTFNQNTNFINRTIWYV</sequence>
<dbReference type="Proteomes" id="UP000095287">
    <property type="component" value="Unplaced"/>
</dbReference>
<proteinExistence type="predicted"/>
<dbReference type="WBParaSite" id="L893_g29676.t1">
    <property type="protein sequence ID" value="L893_g29676.t1"/>
    <property type="gene ID" value="L893_g29676"/>
</dbReference>
<evidence type="ECO:0000313" key="3">
    <source>
        <dbReference type="WBParaSite" id="L893_g29676.t1"/>
    </source>
</evidence>
<dbReference type="AlphaFoldDB" id="A0A1I7ZT50"/>
<keyword evidence="2" id="KW-1185">Reference proteome</keyword>
<feature type="region of interest" description="Disordered" evidence="1">
    <location>
        <begin position="1"/>
        <end position="29"/>
    </location>
</feature>
<organism evidence="2 3">
    <name type="scientific">Steinernema glaseri</name>
    <dbReference type="NCBI Taxonomy" id="37863"/>
    <lineage>
        <taxon>Eukaryota</taxon>
        <taxon>Metazoa</taxon>
        <taxon>Ecdysozoa</taxon>
        <taxon>Nematoda</taxon>
        <taxon>Chromadorea</taxon>
        <taxon>Rhabditida</taxon>
        <taxon>Tylenchina</taxon>
        <taxon>Panagrolaimomorpha</taxon>
        <taxon>Strongyloidoidea</taxon>
        <taxon>Steinernematidae</taxon>
        <taxon>Steinernema</taxon>
    </lineage>
</organism>
<name>A0A1I7ZT50_9BILA</name>
<protein>
    <submittedName>
        <fullName evidence="3">Pectinesterase</fullName>
    </submittedName>
</protein>
<reference evidence="3" key="1">
    <citation type="submission" date="2016-11" db="UniProtKB">
        <authorList>
            <consortium name="WormBaseParasite"/>
        </authorList>
    </citation>
    <scope>IDENTIFICATION</scope>
</reference>